<dbReference type="STRING" id="1538463.B0T36_21980"/>
<protein>
    <submittedName>
        <fullName evidence="1">Uncharacterized protein</fullName>
    </submittedName>
</protein>
<sequence length="430" mass="45654">MSDLVTRAQIILLARTLHVAPERIAHLERLGAECLHELQQRMAAVIFAQHAETFRRISKLVPIIPLSVSMPLVQRLVPPAMTGRAAGAIGAEHPKKAAETIALLGVSYAADCAPYMDPRTVGPLADAAPAEPIMEVLAEVLRRRDYVTAGPFLGYATPRLIEAVERGVHDDEGLIFAAAYAYSSASINAILRQFVAGSQQRIPQVLQTVLAGSTALQQAALSVLARCEPDLMAELADILFSVGSSEAVGHLIATAIHVGAAAELLTFIGHAGSASLARVAVNPIFGNDAVLAALLGAIAGRPEVGAWRGLLALAERTGAATQQRIAGLLAGLPDSALAALPSVAAEADLWPMLLPVIAAGGPEVHTRIGAVWANLPQERIAGLEMRIHESGLDTRLAALTRQVPSVSVEEVFFRRRRMGRRRNVPESWEE</sequence>
<dbReference type="OrthoDB" id="4528212at2"/>
<dbReference type="AlphaFoldDB" id="A0A1V2TH15"/>
<dbReference type="EMBL" id="MUMY01000007">
    <property type="protein sequence ID" value="ONM48809.1"/>
    <property type="molecule type" value="Genomic_DNA"/>
</dbReference>
<dbReference type="Proteomes" id="UP000188836">
    <property type="component" value="Unassembled WGS sequence"/>
</dbReference>
<keyword evidence="2" id="KW-1185">Reference proteome</keyword>
<evidence type="ECO:0000313" key="1">
    <source>
        <dbReference type="EMBL" id="ONM48809.1"/>
    </source>
</evidence>
<reference evidence="1 2" key="1">
    <citation type="journal article" date="2016" name="Antonie Van Leeuwenhoek">
        <title>Nocardia donostiensis sp. nov., isolated from human respiratory specimens.</title>
        <authorList>
            <person name="Ercibengoa M."/>
            <person name="Bell M."/>
            <person name="Marimon J.M."/>
            <person name="Humrighouse B."/>
            <person name="Klenk H.P."/>
            <person name="Potter G."/>
            <person name="Perez-Trallero E."/>
        </authorList>
    </citation>
    <scope>NUCLEOTIDE SEQUENCE [LARGE SCALE GENOMIC DNA]</scope>
    <source>
        <strain evidence="1 2">X1655</strain>
    </source>
</reference>
<name>A0A1V2TH15_9NOCA</name>
<dbReference type="RefSeq" id="WP_077116289.1">
    <property type="nucleotide sequence ID" value="NZ_LOKT01000017.1"/>
</dbReference>
<organism evidence="1 2">
    <name type="scientific">Nocardia donostiensis</name>
    <dbReference type="NCBI Taxonomy" id="1538463"/>
    <lineage>
        <taxon>Bacteria</taxon>
        <taxon>Bacillati</taxon>
        <taxon>Actinomycetota</taxon>
        <taxon>Actinomycetes</taxon>
        <taxon>Mycobacteriales</taxon>
        <taxon>Nocardiaceae</taxon>
        <taxon>Nocardia</taxon>
    </lineage>
</organism>
<proteinExistence type="predicted"/>
<comment type="caution">
    <text evidence="1">The sequence shown here is derived from an EMBL/GenBank/DDBJ whole genome shotgun (WGS) entry which is preliminary data.</text>
</comment>
<accession>A0A1V2TH15</accession>
<evidence type="ECO:0000313" key="2">
    <source>
        <dbReference type="Proteomes" id="UP000188836"/>
    </source>
</evidence>
<gene>
    <name evidence="1" type="ORF">B0T46_09975</name>
</gene>